<keyword evidence="6" id="KW-0413">Isomerase</keyword>
<dbReference type="PANTHER" id="PTHR10885:SF20">
    <property type="entry name" value="NUDIX HYDROLASE DOMAIN-CONTAINING PROTEIN"/>
    <property type="match status" value="1"/>
</dbReference>
<dbReference type="GO" id="GO:0005737">
    <property type="term" value="C:cytoplasm"/>
    <property type="evidence" value="ECO:0007669"/>
    <property type="project" value="TreeGrafter"/>
</dbReference>
<dbReference type="Proteomes" id="UP000177698">
    <property type="component" value="Unassembled WGS sequence"/>
</dbReference>
<dbReference type="GO" id="GO:0009240">
    <property type="term" value="P:isopentenyl diphosphate biosynthetic process"/>
    <property type="evidence" value="ECO:0007669"/>
    <property type="project" value="TreeGrafter"/>
</dbReference>
<dbReference type="Pfam" id="PF00293">
    <property type="entry name" value="NUDIX"/>
    <property type="match status" value="1"/>
</dbReference>
<organism evidence="8 9">
    <name type="scientific">Candidatus Roizmanbacteria bacterium RIFCSPLOWO2_01_FULL_37_12</name>
    <dbReference type="NCBI Taxonomy" id="1802056"/>
    <lineage>
        <taxon>Bacteria</taxon>
        <taxon>Candidatus Roizmaniibacteriota</taxon>
    </lineage>
</organism>
<dbReference type="GO" id="GO:0004452">
    <property type="term" value="F:isopentenyl-diphosphate delta-isomerase activity"/>
    <property type="evidence" value="ECO:0007669"/>
    <property type="project" value="UniProtKB-EC"/>
</dbReference>
<dbReference type="PROSITE" id="PS00893">
    <property type="entry name" value="NUDIX_BOX"/>
    <property type="match status" value="1"/>
</dbReference>
<evidence type="ECO:0000256" key="5">
    <source>
        <dbReference type="ARBA" id="ARBA00023229"/>
    </source>
</evidence>
<comment type="pathway">
    <text evidence="1">Isoprenoid biosynthesis; dimethylallyl diphosphate biosynthesis; dimethylallyl diphosphate from isopentenyl diphosphate: step 1/1.</text>
</comment>
<dbReference type="InterPro" id="IPR015797">
    <property type="entry name" value="NUDIX_hydrolase-like_dom_sf"/>
</dbReference>
<evidence type="ECO:0000313" key="9">
    <source>
        <dbReference type="Proteomes" id="UP000177698"/>
    </source>
</evidence>
<dbReference type="SUPFAM" id="SSF55811">
    <property type="entry name" value="Nudix"/>
    <property type="match status" value="1"/>
</dbReference>
<protein>
    <recommendedName>
        <fullName evidence="3">isopentenyl-diphosphate Delta-isomerase</fullName>
        <ecNumber evidence="3">5.3.3.2</ecNumber>
    </recommendedName>
</protein>
<dbReference type="EC" id="5.3.3.2" evidence="3"/>
<accession>A0A1F7IEA3</accession>
<reference evidence="8 9" key="1">
    <citation type="journal article" date="2016" name="Nat. Commun.">
        <title>Thousands of microbial genomes shed light on interconnected biogeochemical processes in an aquifer system.</title>
        <authorList>
            <person name="Anantharaman K."/>
            <person name="Brown C.T."/>
            <person name="Hug L.A."/>
            <person name="Sharon I."/>
            <person name="Castelle C.J."/>
            <person name="Probst A.J."/>
            <person name="Thomas B.C."/>
            <person name="Singh A."/>
            <person name="Wilkins M.J."/>
            <person name="Karaoz U."/>
            <person name="Brodie E.L."/>
            <person name="Williams K.H."/>
            <person name="Hubbard S.S."/>
            <person name="Banfield J.F."/>
        </authorList>
    </citation>
    <scope>NUCLEOTIDE SEQUENCE [LARGE SCALE GENOMIC DNA]</scope>
</reference>
<dbReference type="InterPro" id="IPR000086">
    <property type="entry name" value="NUDIX_hydrolase_dom"/>
</dbReference>
<evidence type="ECO:0000256" key="1">
    <source>
        <dbReference type="ARBA" id="ARBA00004826"/>
    </source>
</evidence>
<dbReference type="AlphaFoldDB" id="A0A1F7IEA3"/>
<name>A0A1F7IEA3_9BACT</name>
<dbReference type="STRING" id="1802056.A2954_07530"/>
<evidence type="ECO:0000259" key="7">
    <source>
        <dbReference type="PROSITE" id="PS51462"/>
    </source>
</evidence>
<evidence type="ECO:0000256" key="3">
    <source>
        <dbReference type="ARBA" id="ARBA00012057"/>
    </source>
</evidence>
<keyword evidence="5" id="KW-0414">Isoprene biosynthesis</keyword>
<evidence type="ECO:0000313" key="8">
    <source>
        <dbReference type="EMBL" id="OGK41700.1"/>
    </source>
</evidence>
<dbReference type="CDD" id="cd02885">
    <property type="entry name" value="NUDIX_IPP_Isomerase"/>
    <property type="match status" value="1"/>
</dbReference>
<sequence>MPKDDQKEMFVVVDKDDNILGYRTRYDCHHNNKLIHRAIAIVIFNSKGELLMQKRSKSKDTNPGFFSMSAAGHVGKGETYLEAARRELFEELGIKTELRFKKKIILKSNQESEMDAIYEGNFEGPFNIDHDEVEKVDFLSPKKIKKIVDKLTPFALKGLKSLKII</sequence>
<evidence type="ECO:0000256" key="6">
    <source>
        <dbReference type="ARBA" id="ARBA00023235"/>
    </source>
</evidence>
<dbReference type="InterPro" id="IPR020084">
    <property type="entry name" value="NUDIX_hydrolase_CS"/>
</dbReference>
<dbReference type="InterPro" id="IPR011876">
    <property type="entry name" value="IsopentenylPP_isomerase_typ1"/>
</dbReference>
<evidence type="ECO:0000256" key="4">
    <source>
        <dbReference type="ARBA" id="ARBA00022801"/>
    </source>
</evidence>
<dbReference type="EMBL" id="MGAG01000010">
    <property type="protein sequence ID" value="OGK41700.1"/>
    <property type="molecule type" value="Genomic_DNA"/>
</dbReference>
<comment type="similarity">
    <text evidence="2">Belongs to the IPP isomerase type 1 family.</text>
</comment>
<dbReference type="PROSITE" id="PS51462">
    <property type="entry name" value="NUDIX"/>
    <property type="match status" value="1"/>
</dbReference>
<dbReference type="GO" id="GO:0016787">
    <property type="term" value="F:hydrolase activity"/>
    <property type="evidence" value="ECO:0007669"/>
    <property type="project" value="UniProtKB-KW"/>
</dbReference>
<dbReference type="Gene3D" id="3.90.79.10">
    <property type="entry name" value="Nucleoside Triphosphate Pyrophosphohydrolase"/>
    <property type="match status" value="1"/>
</dbReference>
<gene>
    <name evidence="8" type="ORF">A2954_07530</name>
</gene>
<evidence type="ECO:0000256" key="2">
    <source>
        <dbReference type="ARBA" id="ARBA00007579"/>
    </source>
</evidence>
<feature type="domain" description="Nudix hydrolase" evidence="7">
    <location>
        <begin position="34"/>
        <end position="161"/>
    </location>
</feature>
<comment type="caution">
    <text evidence="8">The sequence shown here is derived from an EMBL/GenBank/DDBJ whole genome shotgun (WGS) entry which is preliminary data.</text>
</comment>
<proteinExistence type="inferred from homology"/>
<dbReference type="PANTHER" id="PTHR10885">
    <property type="entry name" value="ISOPENTENYL-DIPHOSPHATE DELTA-ISOMERASE"/>
    <property type="match status" value="1"/>
</dbReference>
<keyword evidence="4" id="KW-0378">Hydrolase</keyword>